<reference evidence="7" key="1">
    <citation type="submission" date="2020-12" db="EMBL/GenBank/DDBJ databases">
        <title>Prauserella sp. ASG 168, a novel actinomycete isolated from cave rock.</title>
        <authorList>
            <person name="Suriyachadkun C."/>
        </authorList>
    </citation>
    <scope>NUCLEOTIDE SEQUENCE</scope>
    <source>
        <strain evidence="7">ASG 168</strain>
    </source>
</reference>
<proteinExistence type="predicted"/>
<feature type="transmembrane region" description="Helical" evidence="6">
    <location>
        <begin position="352"/>
        <end position="370"/>
    </location>
</feature>
<feature type="transmembrane region" description="Helical" evidence="6">
    <location>
        <begin position="141"/>
        <end position="162"/>
    </location>
</feature>
<dbReference type="InterPro" id="IPR002293">
    <property type="entry name" value="AA/rel_permease1"/>
</dbReference>
<evidence type="ECO:0000313" key="7">
    <source>
        <dbReference type="EMBL" id="MBK1788756.1"/>
    </source>
</evidence>
<dbReference type="Proteomes" id="UP000635245">
    <property type="component" value="Unassembled WGS sequence"/>
</dbReference>
<protein>
    <submittedName>
        <fullName evidence="7">Amino acid permease</fullName>
    </submittedName>
</protein>
<comment type="subcellular location">
    <subcellularLocation>
        <location evidence="1">Membrane</location>
        <topology evidence="1">Multi-pass membrane protein</topology>
    </subcellularLocation>
</comment>
<dbReference type="EMBL" id="JAENJH010000011">
    <property type="protein sequence ID" value="MBK1788756.1"/>
    <property type="molecule type" value="Genomic_DNA"/>
</dbReference>
<dbReference type="Pfam" id="PF13520">
    <property type="entry name" value="AA_permease_2"/>
    <property type="match status" value="1"/>
</dbReference>
<keyword evidence="4 6" id="KW-1133">Transmembrane helix</keyword>
<keyword evidence="2" id="KW-0813">Transport</keyword>
<feature type="transmembrane region" description="Helical" evidence="6">
    <location>
        <begin position="376"/>
        <end position="400"/>
    </location>
</feature>
<feature type="transmembrane region" description="Helical" evidence="6">
    <location>
        <begin position="421"/>
        <end position="443"/>
    </location>
</feature>
<name>A0A934V4V1_9PSEU</name>
<feature type="transmembrane region" description="Helical" evidence="6">
    <location>
        <begin position="212"/>
        <end position="231"/>
    </location>
</feature>
<feature type="transmembrane region" description="Helical" evidence="6">
    <location>
        <begin position="56"/>
        <end position="79"/>
    </location>
</feature>
<feature type="transmembrane region" description="Helical" evidence="6">
    <location>
        <begin position="100"/>
        <end position="121"/>
    </location>
</feature>
<dbReference type="RefSeq" id="WP_200324989.1">
    <property type="nucleotide sequence ID" value="NZ_JAENJH010000011.1"/>
</dbReference>
<dbReference type="GO" id="GO:0022857">
    <property type="term" value="F:transmembrane transporter activity"/>
    <property type="evidence" value="ECO:0007669"/>
    <property type="project" value="InterPro"/>
</dbReference>
<dbReference type="GO" id="GO:0016020">
    <property type="term" value="C:membrane"/>
    <property type="evidence" value="ECO:0007669"/>
    <property type="project" value="UniProtKB-SubCell"/>
</dbReference>
<evidence type="ECO:0000256" key="2">
    <source>
        <dbReference type="ARBA" id="ARBA00022448"/>
    </source>
</evidence>
<evidence type="ECO:0000313" key="8">
    <source>
        <dbReference type="Proteomes" id="UP000635245"/>
    </source>
</evidence>
<evidence type="ECO:0000256" key="5">
    <source>
        <dbReference type="ARBA" id="ARBA00023136"/>
    </source>
</evidence>
<feature type="transmembrane region" description="Helical" evidence="6">
    <location>
        <begin position="295"/>
        <end position="318"/>
    </location>
</feature>
<evidence type="ECO:0000256" key="4">
    <source>
        <dbReference type="ARBA" id="ARBA00022989"/>
    </source>
</evidence>
<evidence type="ECO:0000256" key="6">
    <source>
        <dbReference type="SAM" id="Phobius"/>
    </source>
</evidence>
<keyword evidence="5 6" id="KW-0472">Membrane</keyword>
<dbReference type="AlphaFoldDB" id="A0A934V4V1"/>
<comment type="caution">
    <text evidence="7">The sequence shown here is derived from an EMBL/GenBank/DDBJ whole genome shotgun (WGS) entry which is preliminary data.</text>
</comment>
<keyword evidence="8" id="KW-1185">Reference proteome</keyword>
<sequence length="507" mass="54675">MSADRVDDGLAGFGYKPQLQRSLGNFHTFAAGISYISILTGTFQLFYFGFGFGGPAYWWSWPMVFVGQLMVALSFAELAAHYPVAGSIYNWSKRMGSRHVAWLAGWMMLTASIVTIAAVALAYQITLPQISDIFRFSGDDALNAVILGTALIVFTTAVNAYGVKLMARINSAGVFIELIAAVLLIILLAVNITRGPGVVFETQGTGEGRPGGYLGAFLIAALASTYVMYGFDTASSLGEESHNPRRNAPRAILRALIASFLIGGLILLFALMAVGDITDPRIAEGGLQFIVLNTLGSGLGTALLWSVVIAITVCNLAVQSAAIRMMFAMARDNNLPAGRILATVDPKRRTPVVPALVTGALAVVILVVNVGQPQIFTVITSIGIVMIYLAYLLVTIPMLVKRLRGQWPPPDTGGGYFSLGRWGLPVNILGVLWGAGMVVNLAWPRRDVYNAEPPYHWYLQWGAVLFIGIVAALGFAYYWFFLRRGSGVLPDHALDSPEDEPEDKETA</sequence>
<dbReference type="PIRSF" id="PIRSF006060">
    <property type="entry name" value="AA_transporter"/>
    <property type="match status" value="1"/>
</dbReference>
<evidence type="ECO:0000256" key="3">
    <source>
        <dbReference type="ARBA" id="ARBA00022692"/>
    </source>
</evidence>
<accession>A0A934V4V1</accession>
<evidence type="ECO:0000256" key="1">
    <source>
        <dbReference type="ARBA" id="ARBA00004141"/>
    </source>
</evidence>
<feature type="transmembrane region" description="Helical" evidence="6">
    <location>
        <begin position="455"/>
        <end position="480"/>
    </location>
</feature>
<gene>
    <name evidence="7" type="ORF">JHE00_30885</name>
</gene>
<dbReference type="PANTHER" id="PTHR45649:SF26">
    <property type="entry name" value="OS04G0435100 PROTEIN"/>
    <property type="match status" value="1"/>
</dbReference>
<keyword evidence="3 6" id="KW-0812">Transmembrane</keyword>
<dbReference type="PANTHER" id="PTHR45649">
    <property type="entry name" value="AMINO-ACID PERMEASE BAT1"/>
    <property type="match status" value="1"/>
</dbReference>
<feature type="transmembrane region" description="Helical" evidence="6">
    <location>
        <begin position="26"/>
        <end position="50"/>
    </location>
</feature>
<organism evidence="7 8">
    <name type="scientific">Prauserella cavernicola</name>
    <dbReference type="NCBI Taxonomy" id="2800127"/>
    <lineage>
        <taxon>Bacteria</taxon>
        <taxon>Bacillati</taxon>
        <taxon>Actinomycetota</taxon>
        <taxon>Actinomycetes</taxon>
        <taxon>Pseudonocardiales</taxon>
        <taxon>Pseudonocardiaceae</taxon>
        <taxon>Prauserella</taxon>
    </lineage>
</organism>
<feature type="transmembrane region" description="Helical" evidence="6">
    <location>
        <begin position="252"/>
        <end position="275"/>
    </location>
</feature>
<dbReference type="Gene3D" id="1.20.1740.10">
    <property type="entry name" value="Amino acid/polyamine transporter I"/>
    <property type="match status" value="1"/>
</dbReference>
<feature type="transmembrane region" description="Helical" evidence="6">
    <location>
        <begin position="174"/>
        <end position="192"/>
    </location>
</feature>